<dbReference type="EMBL" id="LT629802">
    <property type="protein sequence ID" value="SDU94361.1"/>
    <property type="molecule type" value="Genomic_DNA"/>
</dbReference>
<dbReference type="SUPFAM" id="SSF50985">
    <property type="entry name" value="RCC1/BLIP-II"/>
    <property type="match status" value="1"/>
</dbReference>
<organism evidence="1 2">
    <name type="scientific">Pseudomonas mucidolens</name>
    <dbReference type="NCBI Taxonomy" id="46679"/>
    <lineage>
        <taxon>Bacteria</taxon>
        <taxon>Pseudomonadati</taxon>
        <taxon>Pseudomonadota</taxon>
        <taxon>Gammaproteobacteria</taxon>
        <taxon>Pseudomonadales</taxon>
        <taxon>Pseudomonadaceae</taxon>
        <taxon>Pseudomonas</taxon>
    </lineage>
</organism>
<dbReference type="STRING" id="46679.SAMN05216202_2007"/>
<evidence type="ECO:0000313" key="2">
    <source>
        <dbReference type="Proteomes" id="UP000198600"/>
    </source>
</evidence>
<evidence type="ECO:0008006" key="3">
    <source>
        <dbReference type="Google" id="ProtNLM"/>
    </source>
</evidence>
<dbReference type="Proteomes" id="UP000198600">
    <property type="component" value="Chromosome I"/>
</dbReference>
<name>A0A1H2MN55_9PSED</name>
<dbReference type="RefSeq" id="WP_139808003.1">
    <property type="nucleotide sequence ID" value="NZ_LS483433.1"/>
</dbReference>
<keyword evidence="2" id="KW-1185">Reference proteome</keyword>
<sequence length="650" mass="69189">MCAAPVATNVTIIGEPTPGGTVRGSYFYEHSQAESGSTYHWYINSKKYLTTNDSLDFSITAAMAGAKIRFAVVPMSASGESGVETCSLEIDVFNGYQNITEEENRNSFMSQTGQYSFYAPDPKDRVFVASAAAFSLTDGTTQSVHVKGLKAFGGEPPEEIKTYLKNNPATRMFSTERDFAALVPVLGSTKRLLLWGENMNNIPPELDLNNVKSVYANRTAIAFIYDSPPQESNKIGAIGDAANGGLVPATVQQALFFDPPRAIYATENAFAVLTSKGRVHTWGSATGGGVIGDAETTLKNINVEKIVATASAFCAIGPYGNGDPEIKHPVVWGDAVGGGVLPPEQLEQIFDLDGVVQVVANRNAFCAITKKRGKAISWGGADYGGTMSEAALNLASRGNILLCRGSAWAFCMVNSAGESESWGQAGYGGGTLEDGTAEENDAGKVLDQSGQKQRIQTLFNEMKVESWYERNRALPLHQCICEPDSMLGSNPSEITLPDGGTINFYANDASFFMVAKEPDGSTKELFSWGQPTGGGTIPTDVWQVLRASLITAVYCTNGAYGVISTQGSVTGAVNAFGGGTANEDAGEIPEELADYLRHDVRGLYSMKFMPPAYPTSSRLASAFAARRADGSYAIWGGGTNVVDELFVPSS</sequence>
<accession>A0A1H2MN55</accession>
<dbReference type="Gene3D" id="2.130.10.30">
    <property type="entry name" value="Regulator of chromosome condensation 1/beta-lactamase-inhibitor protein II"/>
    <property type="match status" value="1"/>
</dbReference>
<dbReference type="InterPro" id="IPR009091">
    <property type="entry name" value="RCC1/BLIP-II"/>
</dbReference>
<reference evidence="2" key="1">
    <citation type="submission" date="2016-10" db="EMBL/GenBank/DDBJ databases">
        <authorList>
            <person name="Varghese N."/>
            <person name="Submissions S."/>
        </authorList>
    </citation>
    <scope>NUCLEOTIDE SEQUENCE [LARGE SCALE GENOMIC DNA]</scope>
    <source>
        <strain evidence="2">LMG 2223</strain>
    </source>
</reference>
<protein>
    <recommendedName>
        <fullName evidence="3">Alpha-tubulin suppressor</fullName>
    </recommendedName>
</protein>
<evidence type="ECO:0000313" key="1">
    <source>
        <dbReference type="EMBL" id="SDU94361.1"/>
    </source>
</evidence>
<dbReference type="OrthoDB" id="6782418at2"/>
<proteinExistence type="predicted"/>
<dbReference type="AlphaFoldDB" id="A0A1H2MN55"/>
<gene>
    <name evidence="1" type="ORF">SAMN05216202_2007</name>
</gene>